<dbReference type="RefSeq" id="WP_349761105.1">
    <property type="nucleotide sequence ID" value="NZ_JBEGCJ010000002.1"/>
</dbReference>
<dbReference type="Gene3D" id="3.30.450.20">
    <property type="entry name" value="PAS domain"/>
    <property type="match status" value="2"/>
</dbReference>
<dbReference type="InterPro" id="IPR035965">
    <property type="entry name" value="PAS-like_dom_sf"/>
</dbReference>
<feature type="domain" description="PAS" evidence="3">
    <location>
        <begin position="20"/>
        <end position="65"/>
    </location>
</feature>
<dbReference type="EC" id="2.7.7.65" evidence="1"/>
<dbReference type="NCBIfam" id="TIGR00254">
    <property type="entry name" value="GGDEF"/>
    <property type="match status" value="1"/>
</dbReference>
<keyword evidence="6" id="KW-1185">Reference proteome</keyword>
<dbReference type="Gene3D" id="3.30.70.270">
    <property type="match status" value="1"/>
</dbReference>
<dbReference type="InterPro" id="IPR050469">
    <property type="entry name" value="Diguanylate_Cyclase"/>
</dbReference>
<organism evidence="5 6">
    <name type="scientific">Halomonas aquatica</name>
    <dbReference type="NCBI Taxonomy" id="3151123"/>
    <lineage>
        <taxon>Bacteria</taxon>
        <taxon>Pseudomonadati</taxon>
        <taxon>Pseudomonadota</taxon>
        <taxon>Gammaproteobacteria</taxon>
        <taxon>Oceanospirillales</taxon>
        <taxon>Halomonadaceae</taxon>
        <taxon>Halomonas</taxon>
    </lineage>
</organism>
<dbReference type="CDD" id="cd00130">
    <property type="entry name" value="PAS"/>
    <property type="match status" value="2"/>
</dbReference>
<dbReference type="SMART" id="SM00091">
    <property type="entry name" value="PAS"/>
    <property type="match status" value="2"/>
</dbReference>
<dbReference type="SUPFAM" id="SSF55785">
    <property type="entry name" value="PYP-like sensor domain (PAS domain)"/>
    <property type="match status" value="2"/>
</dbReference>
<evidence type="ECO:0000313" key="5">
    <source>
        <dbReference type="EMBL" id="MEQ6916846.1"/>
    </source>
</evidence>
<dbReference type="InterPro" id="IPR013656">
    <property type="entry name" value="PAS_4"/>
</dbReference>
<dbReference type="SMART" id="SM00267">
    <property type="entry name" value="GGDEF"/>
    <property type="match status" value="1"/>
</dbReference>
<dbReference type="Pfam" id="PF08448">
    <property type="entry name" value="PAS_4"/>
    <property type="match status" value="1"/>
</dbReference>
<dbReference type="NCBIfam" id="TIGR00229">
    <property type="entry name" value="sensory_box"/>
    <property type="match status" value="1"/>
</dbReference>
<comment type="catalytic activity">
    <reaction evidence="2">
        <text>2 GTP = 3',3'-c-di-GMP + 2 diphosphate</text>
        <dbReference type="Rhea" id="RHEA:24898"/>
        <dbReference type="ChEBI" id="CHEBI:33019"/>
        <dbReference type="ChEBI" id="CHEBI:37565"/>
        <dbReference type="ChEBI" id="CHEBI:58805"/>
        <dbReference type="EC" id="2.7.7.65"/>
    </reaction>
</comment>
<dbReference type="InterPro" id="IPR013655">
    <property type="entry name" value="PAS_fold_3"/>
</dbReference>
<dbReference type="Pfam" id="PF00990">
    <property type="entry name" value="GGDEF"/>
    <property type="match status" value="1"/>
</dbReference>
<dbReference type="SMART" id="SM00086">
    <property type="entry name" value="PAC"/>
    <property type="match status" value="2"/>
</dbReference>
<dbReference type="Proteomes" id="UP001442468">
    <property type="component" value="Unassembled WGS sequence"/>
</dbReference>
<dbReference type="InterPro" id="IPR043128">
    <property type="entry name" value="Rev_trsase/Diguanyl_cyclase"/>
</dbReference>
<accession>A0ABV1NCR6</accession>
<dbReference type="InterPro" id="IPR029787">
    <property type="entry name" value="Nucleotide_cyclase"/>
</dbReference>
<protein>
    <recommendedName>
        <fullName evidence="1">diguanylate cyclase</fullName>
        <ecNumber evidence="1">2.7.7.65</ecNumber>
    </recommendedName>
</protein>
<dbReference type="GO" id="GO:0052621">
    <property type="term" value="F:diguanylate cyclase activity"/>
    <property type="evidence" value="ECO:0007669"/>
    <property type="project" value="UniProtKB-EC"/>
</dbReference>
<evidence type="ECO:0000256" key="2">
    <source>
        <dbReference type="ARBA" id="ARBA00034247"/>
    </source>
</evidence>
<dbReference type="PANTHER" id="PTHR45138">
    <property type="entry name" value="REGULATORY COMPONENTS OF SENSORY TRANSDUCTION SYSTEM"/>
    <property type="match status" value="1"/>
</dbReference>
<dbReference type="EMBL" id="JBEGCJ010000002">
    <property type="protein sequence ID" value="MEQ6916846.1"/>
    <property type="molecule type" value="Genomic_DNA"/>
</dbReference>
<comment type="caution">
    <text evidence="5">The sequence shown here is derived from an EMBL/GenBank/DDBJ whole genome shotgun (WGS) entry which is preliminary data.</text>
</comment>
<dbReference type="InterPro" id="IPR001610">
    <property type="entry name" value="PAC"/>
</dbReference>
<dbReference type="InterPro" id="IPR000014">
    <property type="entry name" value="PAS"/>
</dbReference>
<dbReference type="SUPFAM" id="SSF55073">
    <property type="entry name" value="Nucleotide cyclase"/>
    <property type="match status" value="1"/>
</dbReference>
<evidence type="ECO:0000259" key="4">
    <source>
        <dbReference type="PROSITE" id="PS50887"/>
    </source>
</evidence>
<evidence type="ECO:0000256" key="1">
    <source>
        <dbReference type="ARBA" id="ARBA00012528"/>
    </source>
</evidence>
<name>A0ABV1NCR6_9GAMM</name>
<dbReference type="PROSITE" id="PS50887">
    <property type="entry name" value="GGDEF"/>
    <property type="match status" value="1"/>
</dbReference>
<dbReference type="PROSITE" id="PS50112">
    <property type="entry name" value="PAS"/>
    <property type="match status" value="1"/>
</dbReference>
<feature type="domain" description="GGDEF" evidence="4">
    <location>
        <begin position="307"/>
        <end position="439"/>
    </location>
</feature>
<evidence type="ECO:0000313" key="6">
    <source>
        <dbReference type="Proteomes" id="UP001442468"/>
    </source>
</evidence>
<gene>
    <name evidence="5" type="ORF">ABE960_04820</name>
</gene>
<sequence>MGMTRICDTWRQWRSAWREQTPLARTLLDCFPGVAMLIDADGIVLSVNPGFESFSGHPPGALVGRRITCLDMDPLHGDISHALAQSVAGRAPWRGLLLCRRADGQLIHQDAVFQPLETLSGEKLKLLVTLHDITELHQCALQDHAFLERLQGTLAQLPGVVFQLCQSARGDFDFLYLSDGLQALAGLSPRTVMDNANALLTRVHTKDREVLNTSMAQSAISLDIWELDFRLDTPDGVRWIEGRATPQRRHDGLTLWDGLLLDITARKREEQRTRRLVSTDMLTGVLNRRAFFDYAEGVRALATRQQRTVPLAMLDIDHFKVLNDTHGHAAGDLALQVFAMTCRNCLRPYDLFARIGGEEFAVLLVDTSPEEALGVLERLREAVEAIDLDYKGDTLSLTVSLGLSVITPEGSLDLALSQADRALYQAKDAGRNRLALAPDYPGVHAPHEH</sequence>
<dbReference type="InterPro" id="IPR000160">
    <property type="entry name" value="GGDEF_dom"/>
</dbReference>
<reference evidence="5 6" key="1">
    <citation type="submission" date="2024-05" db="EMBL/GenBank/DDBJ databases">
        <title>Halomonas sp. SSM6 16S ribosomal RNA gene Genome sequencing and assembly.</title>
        <authorList>
            <person name="Yook S."/>
        </authorList>
    </citation>
    <scope>NUCLEOTIDE SEQUENCE [LARGE SCALE GENOMIC DNA]</scope>
    <source>
        <strain evidence="5 6">SSM6</strain>
    </source>
</reference>
<evidence type="ECO:0000259" key="3">
    <source>
        <dbReference type="PROSITE" id="PS50112"/>
    </source>
</evidence>
<keyword evidence="5" id="KW-0808">Transferase</keyword>
<dbReference type="CDD" id="cd01949">
    <property type="entry name" value="GGDEF"/>
    <property type="match status" value="1"/>
</dbReference>
<dbReference type="PANTHER" id="PTHR45138:SF9">
    <property type="entry name" value="DIGUANYLATE CYCLASE DGCM-RELATED"/>
    <property type="match status" value="1"/>
</dbReference>
<proteinExistence type="predicted"/>
<keyword evidence="5" id="KW-0548">Nucleotidyltransferase</keyword>
<dbReference type="Pfam" id="PF08447">
    <property type="entry name" value="PAS_3"/>
    <property type="match status" value="1"/>
</dbReference>